<sequence>MQVLNLCSMDDKKLNFDAPLLSIRRLSAEAAAATAPSSVSEKKLTSSPPRRFSLPFYKSELKSGPVSHPGAVAFVWEKSPGHPKNGCSGGPPLAGSSVRTRKASSFPTNDGEASKMEGETEELDSRRLQRTRTVFKTAAAADDDDVFIDAPETLSRTESLLMNCSMSGLSSFREAPKPSDAGDYMISRFLQAAEALADDSPRFTFRKAATPAREPPTRAADRIVSDNLRKSPLLQQRKLNDVVDDDDHDSGGRLRSRGCGLLPKISLMASLCLLNPFAGLRKPRRRDANSLHHFVDEESLTSRGTSPYRRRSNAGGLSPSSPLREGKGFLGVPNSGKIKGGGRGNPPELKKTPALHDVSSPNRHCEFESNVSPLQSPLLAPKSPAESWLMNTLTSVAPQSPRPQPPFLRVHVKQTIWKPVPPEPNGKKRPSKPQRRRSRLAEVVLSFPFRA</sequence>
<feature type="compositionally biased region" description="Basic residues" evidence="1">
    <location>
        <begin position="427"/>
        <end position="438"/>
    </location>
</feature>
<feature type="region of interest" description="Disordered" evidence="1">
    <location>
        <begin position="82"/>
        <end position="126"/>
    </location>
</feature>
<dbReference type="Pfam" id="PF05097">
    <property type="entry name" value="DUF688"/>
    <property type="match status" value="1"/>
</dbReference>
<gene>
    <name evidence="2" type="ORF">ZIOFF_036457</name>
</gene>
<dbReference type="Proteomes" id="UP000734854">
    <property type="component" value="Unassembled WGS sequence"/>
</dbReference>
<feature type="region of interest" description="Disordered" evidence="1">
    <location>
        <begin position="298"/>
        <end position="369"/>
    </location>
</feature>
<comment type="caution">
    <text evidence="2">The sequence shown here is derived from an EMBL/GenBank/DDBJ whole genome shotgun (WGS) entry which is preliminary data.</text>
</comment>
<dbReference type="PANTHER" id="PTHR33671">
    <property type="entry name" value="N-METHYLTRANSFERASE, PUTATIVE (DUF688)-RELATED"/>
    <property type="match status" value="1"/>
</dbReference>
<accession>A0A8J5GIK9</accession>
<feature type="region of interest" description="Disordered" evidence="1">
    <location>
        <begin position="235"/>
        <end position="256"/>
    </location>
</feature>
<evidence type="ECO:0000313" key="2">
    <source>
        <dbReference type="EMBL" id="KAG6504127.1"/>
    </source>
</evidence>
<dbReference type="EMBL" id="JACMSC010000010">
    <property type="protein sequence ID" value="KAG6504127.1"/>
    <property type="molecule type" value="Genomic_DNA"/>
</dbReference>
<dbReference type="InterPro" id="IPR007789">
    <property type="entry name" value="DUF688"/>
</dbReference>
<evidence type="ECO:0000256" key="1">
    <source>
        <dbReference type="SAM" id="MobiDB-lite"/>
    </source>
</evidence>
<feature type="region of interest" description="Disordered" evidence="1">
    <location>
        <begin position="415"/>
        <end position="439"/>
    </location>
</feature>
<dbReference type="PANTHER" id="PTHR33671:SF2">
    <property type="entry name" value="N-METHYLTRANSFERASE, PUTATIVE (DUF688)-RELATED"/>
    <property type="match status" value="1"/>
</dbReference>
<protein>
    <submittedName>
        <fullName evidence="2">Uncharacterized protein</fullName>
    </submittedName>
</protein>
<keyword evidence="3" id="KW-1185">Reference proteome</keyword>
<name>A0A8J5GIK9_ZINOF</name>
<proteinExistence type="predicted"/>
<dbReference type="AlphaFoldDB" id="A0A8J5GIK9"/>
<feature type="compositionally biased region" description="Basic and acidic residues" evidence="1">
    <location>
        <begin position="112"/>
        <end position="126"/>
    </location>
</feature>
<evidence type="ECO:0000313" key="3">
    <source>
        <dbReference type="Proteomes" id="UP000734854"/>
    </source>
</evidence>
<organism evidence="2 3">
    <name type="scientific">Zingiber officinale</name>
    <name type="common">Ginger</name>
    <name type="synonym">Amomum zingiber</name>
    <dbReference type="NCBI Taxonomy" id="94328"/>
    <lineage>
        <taxon>Eukaryota</taxon>
        <taxon>Viridiplantae</taxon>
        <taxon>Streptophyta</taxon>
        <taxon>Embryophyta</taxon>
        <taxon>Tracheophyta</taxon>
        <taxon>Spermatophyta</taxon>
        <taxon>Magnoliopsida</taxon>
        <taxon>Liliopsida</taxon>
        <taxon>Zingiberales</taxon>
        <taxon>Zingiberaceae</taxon>
        <taxon>Zingiber</taxon>
    </lineage>
</organism>
<reference evidence="2 3" key="1">
    <citation type="submission" date="2020-08" db="EMBL/GenBank/DDBJ databases">
        <title>Plant Genome Project.</title>
        <authorList>
            <person name="Zhang R.-G."/>
        </authorList>
    </citation>
    <scope>NUCLEOTIDE SEQUENCE [LARGE SCALE GENOMIC DNA]</scope>
    <source>
        <tissue evidence="2">Rhizome</tissue>
    </source>
</reference>